<dbReference type="SUPFAM" id="SSF48008">
    <property type="entry name" value="GntR ligand-binding domain-like"/>
    <property type="match status" value="1"/>
</dbReference>
<dbReference type="PROSITE" id="PS50949">
    <property type="entry name" value="HTH_GNTR"/>
    <property type="match status" value="1"/>
</dbReference>
<dbReference type="PRINTS" id="PR00035">
    <property type="entry name" value="HTHGNTR"/>
</dbReference>
<evidence type="ECO:0000259" key="4">
    <source>
        <dbReference type="PROSITE" id="PS50949"/>
    </source>
</evidence>
<protein>
    <submittedName>
        <fullName evidence="5">GntR family transcriptional regulator</fullName>
    </submittedName>
</protein>
<keyword evidence="1" id="KW-0805">Transcription regulation</keyword>
<dbReference type="Pfam" id="PF07729">
    <property type="entry name" value="FCD"/>
    <property type="match status" value="1"/>
</dbReference>
<dbReference type="SMART" id="SM00895">
    <property type="entry name" value="FCD"/>
    <property type="match status" value="1"/>
</dbReference>
<dbReference type="Gene3D" id="1.10.10.10">
    <property type="entry name" value="Winged helix-like DNA-binding domain superfamily/Winged helix DNA-binding domain"/>
    <property type="match status" value="1"/>
</dbReference>
<evidence type="ECO:0000256" key="3">
    <source>
        <dbReference type="ARBA" id="ARBA00023163"/>
    </source>
</evidence>
<evidence type="ECO:0000313" key="5">
    <source>
        <dbReference type="EMBL" id="MBY9074003.1"/>
    </source>
</evidence>
<gene>
    <name evidence="5" type="ORF">K1X13_04120</name>
</gene>
<dbReference type="InterPro" id="IPR011711">
    <property type="entry name" value="GntR_C"/>
</dbReference>
<organism evidence="5 6">
    <name type="scientific">Nocardioides jiangsuensis</name>
    <dbReference type="NCBI Taxonomy" id="2866161"/>
    <lineage>
        <taxon>Bacteria</taxon>
        <taxon>Bacillati</taxon>
        <taxon>Actinomycetota</taxon>
        <taxon>Actinomycetes</taxon>
        <taxon>Propionibacteriales</taxon>
        <taxon>Nocardioidaceae</taxon>
        <taxon>Nocardioides</taxon>
    </lineage>
</organism>
<accession>A0ABS7RIV6</accession>
<dbReference type="CDD" id="cd07377">
    <property type="entry name" value="WHTH_GntR"/>
    <property type="match status" value="1"/>
</dbReference>
<dbReference type="SUPFAM" id="SSF46785">
    <property type="entry name" value="Winged helix' DNA-binding domain"/>
    <property type="match status" value="1"/>
</dbReference>
<keyword evidence="2" id="KW-0238">DNA-binding</keyword>
<dbReference type="InterPro" id="IPR036390">
    <property type="entry name" value="WH_DNA-bd_sf"/>
</dbReference>
<comment type="caution">
    <text evidence="5">The sequence shown here is derived from an EMBL/GenBank/DDBJ whole genome shotgun (WGS) entry which is preliminary data.</text>
</comment>
<proteinExistence type="predicted"/>
<dbReference type="PANTHER" id="PTHR43537">
    <property type="entry name" value="TRANSCRIPTIONAL REGULATOR, GNTR FAMILY"/>
    <property type="match status" value="1"/>
</dbReference>
<reference evidence="5 6" key="1">
    <citation type="submission" date="2021-08" db="EMBL/GenBank/DDBJ databases">
        <title>Nocardioides bacterium WL0053 sp. nov., isolated from the sediment.</title>
        <authorList>
            <person name="Wang L."/>
            <person name="Zhang D."/>
            <person name="Zhang A."/>
        </authorList>
    </citation>
    <scope>NUCLEOTIDE SEQUENCE [LARGE SCALE GENOMIC DNA]</scope>
    <source>
        <strain evidence="5 6">WL0053</strain>
    </source>
</reference>
<feature type="domain" description="HTH gntR-type" evidence="4">
    <location>
        <begin position="9"/>
        <end position="76"/>
    </location>
</feature>
<keyword evidence="3" id="KW-0804">Transcription</keyword>
<dbReference type="InterPro" id="IPR008920">
    <property type="entry name" value="TF_FadR/GntR_C"/>
</dbReference>
<dbReference type="EMBL" id="JAIEZQ010000001">
    <property type="protein sequence ID" value="MBY9074003.1"/>
    <property type="molecule type" value="Genomic_DNA"/>
</dbReference>
<dbReference type="Gene3D" id="1.20.120.530">
    <property type="entry name" value="GntR ligand-binding domain-like"/>
    <property type="match status" value="1"/>
</dbReference>
<evidence type="ECO:0000256" key="2">
    <source>
        <dbReference type="ARBA" id="ARBA00023125"/>
    </source>
</evidence>
<dbReference type="Proteomes" id="UP000754710">
    <property type="component" value="Unassembled WGS sequence"/>
</dbReference>
<dbReference type="PANTHER" id="PTHR43537:SF24">
    <property type="entry name" value="GLUCONATE OPERON TRANSCRIPTIONAL REPRESSOR"/>
    <property type="match status" value="1"/>
</dbReference>
<evidence type="ECO:0000256" key="1">
    <source>
        <dbReference type="ARBA" id="ARBA00023015"/>
    </source>
</evidence>
<keyword evidence="6" id="KW-1185">Reference proteome</keyword>
<dbReference type="Pfam" id="PF00392">
    <property type="entry name" value="GntR"/>
    <property type="match status" value="1"/>
</dbReference>
<sequence>MRTSARPTGSAAQRAYDFAKWAILNAVYGAGDVITEGALANEIGVSRTPVREALLRLEVEGLVELHPKKGAVVTSFTQQEVEDVLEARVLVENFTAARSFANRATFLDALVQVHEDMGRRRREQDTAGFTECDRIFHELIVDGAGNAVLSAIYRTLRERQTLFTSVMVRGRGDRMDAAIAEHDRIIERLQADDVDAFAGVVNEHLVWSTNLARESR</sequence>
<dbReference type="RefSeq" id="WP_221023733.1">
    <property type="nucleotide sequence ID" value="NZ_JAIEZQ010000001.1"/>
</dbReference>
<dbReference type="InterPro" id="IPR036388">
    <property type="entry name" value="WH-like_DNA-bd_sf"/>
</dbReference>
<name>A0ABS7RIV6_9ACTN</name>
<dbReference type="SMART" id="SM00345">
    <property type="entry name" value="HTH_GNTR"/>
    <property type="match status" value="1"/>
</dbReference>
<evidence type="ECO:0000313" key="6">
    <source>
        <dbReference type="Proteomes" id="UP000754710"/>
    </source>
</evidence>
<dbReference type="InterPro" id="IPR000524">
    <property type="entry name" value="Tscrpt_reg_HTH_GntR"/>
</dbReference>